<name>A0A923PLK6_9BACT</name>
<proteinExistence type="inferred from homology"/>
<evidence type="ECO:0000259" key="4">
    <source>
        <dbReference type="PROSITE" id="PS52004"/>
    </source>
</evidence>
<evidence type="ECO:0000313" key="6">
    <source>
        <dbReference type="Proteomes" id="UP000650081"/>
    </source>
</evidence>
<gene>
    <name evidence="5" type="ORF">H9S92_07075</name>
</gene>
<feature type="domain" description="Ketosynthase family 3 (KS3)" evidence="4">
    <location>
        <begin position="1"/>
        <end position="370"/>
    </location>
</feature>
<comment type="similarity">
    <text evidence="1 3">Belongs to the thiolase-like superfamily. Beta-ketoacyl-ACP synthases family.</text>
</comment>
<dbReference type="AlphaFoldDB" id="A0A923PLK6"/>
<dbReference type="PROSITE" id="PS00098">
    <property type="entry name" value="THIOLASE_1"/>
    <property type="match status" value="1"/>
</dbReference>
<reference evidence="5" key="1">
    <citation type="submission" date="2020-08" db="EMBL/GenBank/DDBJ databases">
        <title>Lewinella bacteria from marine environments.</title>
        <authorList>
            <person name="Zhong Y."/>
        </authorList>
    </citation>
    <scope>NUCLEOTIDE SEQUENCE</scope>
    <source>
        <strain evidence="5">KCTC 42187</strain>
    </source>
</reference>
<keyword evidence="2 3" id="KW-0808">Transferase</keyword>
<dbReference type="InterPro" id="IPR020615">
    <property type="entry name" value="Thiolase_acyl_enz_int_AS"/>
</dbReference>
<dbReference type="GO" id="GO:0006633">
    <property type="term" value="P:fatty acid biosynthetic process"/>
    <property type="evidence" value="ECO:0007669"/>
    <property type="project" value="TreeGrafter"/>
</dbReference>
<sequence length="370" mass="37984">MNISITGIGGISAAGSDPQEVWRTYTEGPARWVMDPSIHLPVYRAQLPSHAGIEAFSAEQDLDRATLLALYAADRAVEHAGWRGEDFSVLVGSSRGPTMSWEAGYEQFAGAGRVGPRTSPATTLGSIGFGLGAYFSSASLASSLSVTCSSGLHALLHGVALLRAGMASRVLVGGAEAPLTPFTLRQMEALRIYAVPPEDDCLPVCRPLAQPPTGMVVGEGAAFLALELDSAPPPIARITGLAFAREVAGSPTGITPTGEGLQKTMREAAATAGKSPDLIIAHAPGTRRGDAAELFAIRKVFGPDQAVTSGKWATGHTFGASGPLALELAIAILRAGDAAGLAYLPGGKGVRSVLVNATGFGGNVVSVFLE</sequence>
<dbReference type="InterPro" id="IPR000794">
    <property type="entry name" value="Beta-ketoacyl_synthase"/>
</dbReference>
<organism evidence="5 6">
    <name type="scientific">Neolewinella lacunae</name>
    <dbReference type="NCBI Taxonomy" id="1517758"/>
    <lineage>
        <taxon>Bacteria</taxon>
        <taxon>Pseudomonadati</taxon>
        <taxon>Bacteroidota</taxon>
        <taxon>Saprospiria</taxon>
        <taxon>Saprospirales</taxon>
        <taxon>Lewinellaceae</taxon>
        <taxon>Neolewinella</taxon>
    </lineage>
</organism>
<dbReference type="PROSITE" id="PS52004">
    <property type="entry name" value="KS3_2"/>
    <property type="match status" value="1"/>
</dbReference>
<dbReference type="Proteomes" id="UP000650081">
    <property type="component" value="Unassembled WGS sequence"/>
</dbReference>
<dbReference type="InterPro" id="IPR014031">
    <property type="entry name" value="Ketoacyl_synth_C"/>
</dbReference>
<dbReference type="InterPro" id="IPR020841">
    <property type="entry name" value="PKS_Beta-ketoAc_synthase_dom"/>
</dbReference>
<dbReference type="InterPro" id="IPR016039">
    <property type="entry name" value="Thiolase-like"/>
</dbReference>
<dbReference type="Gene3D" id="3.40.47.10">
    <property type="match status" value="1"/>
</dbReference>
<dbReference type="PANTHER" id="PTHR11712">
    <property type="entry name" value="POLYKETIDE SYNTHASE-RELATED"/>
    <property type="match status" value="1"/>
</dbReference>
<dbReference type="RefSeq" id="WP_187466012.1">
    <property type="nucleotide sequence ID" value="NZ_JACSIT010000083.1"/>
</dbReference>
<dbReference type="GO" id="GO:0004315">
    <property type="term" value="F:3-oxoacyl-[acyl-carrier-protein] synthase activity"/>
    <property type="evidence" value="ECO:0007669"/>
    <property type="project" value="TreeGrafter"/>
</dbReference>
<dbReference type="Pfam" id="PF02801">
    <property type="entry name" value="Ketoacyl-synt_C"/>
    <property type="match status" value="1"/>
</dbReference>
<evidence type="ECO:0000313" key="5">
    <source>
        <dbReference type="EMBL" id="MBC6993916.1"/>
    </source>
</evidence>
<dbReference type="PANTHER" id="PTHR11712:SF347">
    <property type="entry name" value="BETA KETOACYL-ACYL CARRIER PROTEIN SYNTHASE"/>
    <property type="match status" value="1"/>
</dbReference>
<dbReference type="InterPro" id="IPR014030">
    <property type="entry name" value="Ketoacyl_synth_N"/>
</dbReference>
<comment type="caution">
    <text evidence="5">The sequence shown here is derived from an EMBL/GenBank/DDBJ whole genome shotgun (WGS) entry which is preliminary data.</text>
</comment>
<keyword evidence="6" id="KW-1185">Reference proteome</keyword>
<dbReference type="SMART" id="SM00825">
    <property type="entry name" value="PKS_KS"/>
    <property type="match status" value="1"/>
</dbReference>
<evidence type="ECO:0000256" key="1">
    <source>
        <dbReference type="ARBA" id="ARBA00008467"/>
    </source>
</evidence>
<dbReference type="SUPFAM" id="SSF53901">
    <property type="entry name" value="Thiolase-like"/>
    <property type="match status" value="1"/>
</dbReference>
<protein>
    <submittedName>
        <fullName evidence="5">Beta-ketoacyl synthase</fullName>
    </submittedName>
</protein>
<evidence type="ECO:0000256" key="2">
    <source>
        <dbReference type="ARBA" id="ARBA00022679"/>
    </source>
</evidence>
<dbReference type="Pfam" id="PF00109">
    <property type="entry name" value="ketoacyl-synt"/>
    <property type="match status" value="1"/>
</dbReference>
<accession>A0A923PLK6</accession>
<evidence type="ECO:0000256" key="3">
    <source>
        <dbReference type="RuleBase" id="RU003694"/>
    </source>
</evidence>
<dbReference type="EMBL" id="JACSIT010000083">
    <property type="protein sequence ID" value="MBC6993916.1"/>
    <property type="molecule type" value="Genomic_DNA"/>
</dbReference>